<evidence type="ECO:0000256" key="1">
    <source>
        <dbReference type="SAM" id="MobiDB-lite"/>
    </source>
</evidence>
<evidence type="ECO:0000256" key="2">
    <source>
        <dbReference type="SAM" id="SignalP"/>
    </source>
</evidence>
<name>A0A2P7S179_9HYPH</name>
<gene>
    <name evidence="3" type="ORF">C7I85_24825</name>
</gene>
<dbReference type="OrthoDB" id="8095799at2"/>
<feature type="signal peptide" evidence="2">
    <location>
        <begin position="1"/>
        <end position="24"/>
    </location>
</feature>
<organism evidence="3 4">
    <name type="scientific">Pseudaminobacter soli</name>
    <name type="common">ex Li et al. 2025</name>
    <dbReference type="NCBI Taxonomy" id="1295366"/>
    <lineage>
        <taxon>Bacteria</taxon>
        <taxon>Pseudomonadati</taxon>
        <taxon>Pseudomonadota</taxon>
        <taxon>Alphaproteobacteria</taxon>
        <taxon>Hyphomicrobiales</taxon>
        <taxon>Phyllobacteriaceae</taxon>
        <taxon>Pseudaminobacter</taxon>
    </lineage>
</organism>
<dbReference type="EMBL" id="PXYL01000019">
    <property type="protein sequence ID" value="PSJ56211.1"/>
    <property type="molecule type" value="Genomic_DNA"/>
</dbReference>
<evidence type="ECO:0000313" key="4">
    <source>
        <dbReference type="Proteomes" id="UP000240653"/>
    </source>
</evidence>
<proteinExistence type="predicted"/>
<feature type="compositionally biased region" description="Basic and acidic residues" evidence="1">
    <location>
        <begin position="38"/>
        <end position="50"/>
    </location>
</feature>
<dbReference type="AlphaFoldDB" id="A0A2P7S179"/>
<evidence type="ECO:0008006" key="5">
    <source>
        <dbReference type="Google" id="ProtNLM"/>
    </source>
</evidence>
<feature type="chain" id="PRO_5015154745" description="Sulfur globule protein" evidence="2">
    <location>
        <begin position="25"/>
        <end position="89"/>
    </location>
</feature>
<evidence type="ECO:0000313" key="3">
    <source>
        <dbReference type="EMBL" id="PSJ56211.1"/>
    </source>
</evidence>
<reference evidence="3 4" key="1">
    <citation type="submission" date="2018-03" db="EMBL/GenBank/DDBJ databases">
        <title>The draft genome of Mesorhizobium soli JCM 19897.</title>
        <authorList>
            <person name="Li L."/>
            <person name="Liu L."/>
            <person name="Liang L."/>
            <person name="Wang T."/>
            <person name="Zhang X."/>
        </authorList>
    </citation>
    <scope>NUCLEOTIDE SEQUENCE [LARGE SCALE GENOMIC DNA]</scope>
    <source>
        <strain evidence="3 4">JCM 19897</strain>
    </source>
</reference>
<protein>
    <recommendedName>
        <fullName evidence="5">Sulfur globule protein</fullName>
    </recommendedName>
</protein>
<keyword evidence="4" id="KW-1185">Reference proteome</keyword>
<keyword evidence="2" id="KW-0732">Signal</keyword>
<feature type="region of interest" description="Disordered" evidence="1">
    <location>
        <begin position="26"/>
        <end position="50"/>
    </location>
</feature>
<comment type="caution">
    <text evidence="3">The sequence shown here is derived from an EMBL/GenBank/DDBJ whole genome shotgun (WGS) entry which is preliminary data.</text>
</comment>
<dbReference type="RefSeq" id="WP_106726694.1">
    <property type="nucleotide sequence ID" value="NZ_PXYL01000019.1"/>
</dbReference>
<dbReference type="Proteomes" id="UP000240653">
    <property type="component" value="Unassembled WGS sequence"/>
</dbReference>
<sequence>MERLMKIGVLAAAALLTMPLTATAQYEDQGGGYSNEGRMGDHPRHGEGFDERHHRHFRHGCHTEMTREWHHDHMVTKRVTVCNRPYDNE</sequence>
<accession>A0A2P7S179</accession>